<dbReference type="Gene3D" id="3.60.130.10">
    <property type="entry name" value="Clavaminate synthase-like"/>
    <property type="match status" value="1"/>
</dbReference>
<dbReference type="InterPro" id="IPR050411">
    <property type="entry name" value="AlphaKG_dependent_hydroxylases"/>
</dbReference>
<dbReference type="SUPFAM" id="SSF51197">
    <property type="entry name" value="Clavaminate synthase-like"/>
    <property type="match status" value="1"/>
</dbReference>
<reference evidence="19" key="1">
    <citation type="journal article" date="2023" name="Mol. Phylogenet. Evol.">
        <title>Genome-scale phylogeny and comparative genomics of the fungal order Sordariales.</title>
        <authorList>
            <person name="Hensen N."/>
            <person name="Bonometti L."/>
            <person name="Westerberg I."/>
            <person name="Brannstrom I.O."/>
            <person name="Guillou S."/>
            <person name="Cros-Aarteil S."/>
            <person name="Calhoun S."/>
            <person name="Haridas S."/>
            <person name="Kuo A."/>
            <person name="Mondo S."/>
            <person name="Pangilinan J."/>
            <person name="Riley R."/>
            <person name="LaButti K."/>
            <person name="Andreopoulos B."/>
            <person name="Lipzen A."/>
            <person name="Chen C."/>
            <person name="Yan M."/>
            <person name="Daum C."/>
            <person name="Ng V."/>
            <person name="Clum A."/>
            <person name="Steindorff A."/>
            <person name="Ohm R.A."/>
            <person name="Martin F."/>
            <person name="Silar P."/>
            <person name="Natvig D.O."/>
            <person name="Lalanne C."/>
            <person name="Gautier V."/>
            <person name="Ament-Velasquez S.L."/>
            <person name="Kruys A."/>
            <person name="Hutchinson M.I."/>
            <person name="Powell A.J."/>
            <person name="Barry K."/>
            <person name="Miller A.N."/>
            <person name="Grigoriev I.V."/>
            <person name="Debuchy R."/>
            <person name="Gladieux P."/>
            <person name="Hiltunen Thoren M."/>
            <person name="Johannesson H."/>
        </authorList>
    </citation>
    <scope>NUCLEOTIDE SEQUENCE</scope>
    <source>
        <strain evidence="19">SMH4131-1</strain>
    </source>
</reference>
<dbReference type="InterPro" id="IPR003819">
    <property type="entry name" value="TauD/TfdA-like"/>
</dbReference>
<dbReference type="GO" id="GO:0045329">
    <property type="term" value="P:carnitine biosynthetic process"/>
    <property type="evidence" value="ECO:0007669"/>
    <property type="project" value="UniProtKB-KW"/>
</dbReference>
<keyword evidence="8 19" id="KW-0223">Dioxygenase</keyword>
<keyword evidence="9" id="KW-0560">Oxidoreductase</keyword>
<keyword evidence="6" id="KW-0479">Metal-binding</keyword>
<evidence type="ECO:0000256" key="12">
    <source>
        <dbReference type="ARBA" id="ARBA00031778"/>
    </source>
</evidence>
<reference evidence="19" key="2">
    <citation type="submission" date="2023-06" db="EMBL/GenBank/DDBJ databases">
        <authorList>
            <consortium name="Lawrence Berkeley National Laboratory"/>
            <person name="Haridas S."/>
            <person name="Hensen N."/>
            <person name="Bonometti L."/>
            <person name="Westerberg I."/>
            <person name="Brannstrom I.O."/>
            <person name="Guillou S."/>
            <person name="Cros-Aarteil S."/>
            <person name="Calhoun S."/>
            <person name="Kuo A."/>
            <person name="Mondo S."/>
            <person name="Pangilinan J."/>
            <person name="Riley R."/>
            <person name="Labutti K."/>
            <person name="Andreopoulos B."/>
            <person name="Lipzen A."/>
            <person name="Chen C."/>
            <person name="Yanf M."/>
            <person name="Daum C."/>
            <person name="Ng V."/>
            <person name="Clum A."/>
            <person name="Steindorff A."/>
            <person name="Ohm R."/>
            <person name="Martin F."/>
            <person name="Silar P."/>
            <person name="Natvig D."/>
            <person name="Lalanne C."/>
            <person name="Gautier V."/>
            <person name="Ament-Velasquez S.L."/>
            <person name="Kruys A."/>
            <person name="Hutchinson M.I."/>
            <person name="Powell A.J."/>
            <person name="Barry K."/>
            <person name="Miller A.N."/>
            <person name="Grigoriev I.V."/>
            <person name="Debuchy R."/>
            <person name="Gladieux P."/>
            <person name="Thoren M.H."/>
            <person name="Johannesson H."/>
        </authorList>
    </citation>
    <scope>NUCLEOTIDE SEQUENCE</scope>
    <source>
        <strain evidence="19">SMH4131-1</strain>
    </source>
</reference>
<evidence type="ECO:0000256" key="14">
    <source>
        <dbReference type="ARBA" id="ARBA00046008"/>
    </source>
</evidence>
<evidence type="ECO:0000313" key="19">
    <source>
        <dbReference type="EMBL" id="KAK3327883.1"/>
    </source>
</evidence>
<comment type="cofactor">
    <cofactor evidence="1">
        <name>Fe(2+)</name>
        <dbReference type="ChEBI" id="CHEBI:29033"/>
    </cofactor>
</comment>
<dbReference type="PANTHER" id="PTHR10696:SF51">
    <property type="entry name" value="TRIMETHYLLYSINE DIOXYGENASE, MITOCHONDRIAL"/>
    <property type="match status" value="1"/>
</dbReference>
<dbReference type="PANTHER" id="PTHR10696">
    <property type="entry name" value="GAMMA-BUTYROBETAINE HYDROXYLASE-RELATED"/>
    <property type="match status" value="1"/>
</dbReference>
<keyword evidence="10" id="KW-0408">Iron</keyword>
<feature type="compositionally biased region" description="Low complexity" evidence="16">
    <location>
        <begin position="180"/>
        <end position="194"/>
    </location>
</feature>
<gene>
    <name evidence="19" type="ORF">B0T19DRAFT_461143</name>
</gene>
<evidence type="ECO:0000313" key="20">
    <source>
        <dbReference type="Proteomes" id="UP001286456"/>
    </source>
</evidence>
<feature type="domain" description="TauD/TfdA-like" evidence="17">
    <location>
        <begin position="60"/>
        <end position="341"/>
    </location>
</feature>
<evidence type="ECO:0000256" key="13">
    <source>
        <dbReference type="ARBA" id="ARBA00032283"/>
    </source>
</evidence>
<evidence type="ECO:0000256" key="6">
    <source>
        <dbReference type="ARBA" id="ARBA00022723"/>
    </source>
</evidence>
<dbReference type="InterPro" id="IPR042098">
    <property type="entry name" value="TauD-like_sf"/>
</dbReference>
<evidence type="ECO:0000256" key="15">
    <source>
        <dbReference type="ARBA" id="ARBA00049334"/>
    </source>
</evidence>
<dbReference type="InterPro" id="IPR010376">
    <property type="entry name" value="GBBH-like_N"/>
</dbReference>
<evidence type="ECO:0000256" key="7">
    <source>
        <dbReference type="ARBA" id="ARBA00022873"/>
    </source>
</evidence>
<dbReference type="Pfam" id="PF06155">
    <property type="entry name" value="GBBH-like_N"/>
    <property type="match status" value="1"/>
</dbReference>
<sequence length="367" mass="42204">MQRNFDTFEIPSNIYPVEVTTNRESIDVTWSDKHNSSYSWKFLQYYQNNDYRAPEDIKPSLWGAEDVSQPSPGVPYDRVMADDRGVAELTSKIRKYGFAFVKGTPYDDPKYTKELLERIAFIRETHYGGFYDFTPDLAMADTAYTNLALPPHTDTTYFTDPAGLQAFHLLSHVGPPQAPPTTDETPSSSSSSDDNPTAHYEGRGGSSLLIDGFYAAEILRTKFPSAYEILSTVRLPWHASGNPGITIAPDQRFPVLELDKDTGKLHRIRWNNDDRGVVPWDEKYDPTAWYRAARRWANILKRKDVRYWVQLEPGKPLIFDNWRVLHGRSAFTGTRRICGAYINRDDFISRWRNTNFPREQILTRIIG</sequence>
<dbReference type="Pfam" id="PF02668">
    <property type="entry name" value="TauD"/>
    <property type="match status" value="1"/>
</dbReference>
<comment type="cofactor">
    <cofactor evidence="2">
        <name>L-ascorbate</name>
        <dbReference type="ChEBI" id="CHEBI:38290"/>
    </cofactor>
</comment>
<keyword evidence="20" id="KW-1185">Reference proteome</keyword>
<accession>A0AAE0IMJ8</accession>
<proteinExistence type="inferred from homology"/>
<protein>
    <recommendedName>
        <fullName evidence="5">trimethyllysine dioxygenase</fullName>
        <ecNumber evidence="5">1.14.11.8</ecNumber>
    </recommendedName>
    <alternativeName>
        <fullName evidence="12">Epsilon-trimethyllysine 2-oxoglutarate dioxygenase</fullName>
    </alternativeName>
    <alternativeName>
        <fullName evidence="11">TML hydroxylase</fullName>
    </alternativeName>
    <alternativeName>
        <fullName evidence="13">TML-alpha-ketoglutarate dioxygenase</fullName>
    </alternativeName>
</protein>
<evidence type="ECO:0000259" key="18">
    <source>
        <dbReference type="Pfam" id="PF06155"/>
    </source>
</evidence>
<name>A0AAE0IMJ8_9PEZI</name>
<dbReference type="GO" id="GO:0050353">
    <property type="term" value="F:trimethyllysine dioxygenase activity"/>
    <property type="evidence" value="ECO:0007669"/>
    <property type="project" value="UniProtKB-EC"/>
</dbReference>
<feature type="domain" description="Gamma-butyrobetaine hydroxylase-like N-terminal" evidence="18">
    <location>
        <begin position="2"/>
        <end position="43"/>
    </location>
</feature>
<dbReference type="Proteomes" id="UP001286456">
    <property type="component" value="Unassembled WGS sequence"/>
</dbReference>
<organism evidence="19 20">
    <name type="scientific">Cercophora scortea</name>
    <dbReference type="NCBI Taxonomy" id="314031"/>
    <lineage>
        <taxon>Eukaryota</taxon>
        <taxon>Fungi</taxon>
        <taxon>Dikarya</taxon>
        <taxon>Ascomycota</taxon>
        <taxon>Pezizomycotina</taxon>
        <taxon>Sordariomycetes</taxon>
        <taxon>Sordariomycetidae</taxon>
        <taxon>Sordariales</taxon>
        <taxon>Lasiosphaeriaceae</taxon>
        <taxon>Cercophora</taxon>
    </lineage>
</organism>
<evidence type="ECO:0000256" key="1">
    <source>
        <dbReference type="ARBA" id="ARBA00001954"/>
    </source>
</evidence>
<evidence type="ECO:0000256" key="5">
    <source>
        <dbReference type="ARBA" id="ARBA00012267"/>
    </source>
</evidence>
<evidence type="ECO:0000256" key="10">
    <source>
        <dbReference type="ARBA" id="ARBA00023004"/>
    </source>
</evidence>
<dbReference type="InterPro" id="IPR038492">
    <property type="entry name" value="GBBH-like_N_sf"/>
</dbReference>
<dbReference type="AlphaFoldDB" id="A0AAE0IMJ8"/>
<dbReference type="GO" id="GO:0005739">
    <property type="term" value="C:mitochondrion"/>
    <property type="evidence" value="ECO:0007669"/>
    <property type="project" value="TreeGrafter"/>
</dbReference>
<evidence type="ECO:0000256" key="8">
    <source>
        <dbReference type="ARBA" id="ARBA00022964"/>
    </source>
</evidence>
<evidence type="ECO:0000256" key="11">
    <source>
        <dbReference type="ARBA" id="ARBA00030363"/>
    </source>
</evidence>
<keyword evidence="7" id="KW-0124">Carnitine biosynthesis</keyword>
<evidence type="ECO:0000259" key="17">
    <source>
        <dbReference type="Pfam" id="PF02668"/>
    </source>
</evidence>
<dbReference type="EMBL" id="JAUEPO010000003">
    <property type="protein sequence ID" value="KAK3327883.1"/>
    <property type="molecule type" value="Genomic_DNA"/>
</dbReference>
<evidence type="ECO:0000256" key="2">
    <source>
        <dbReference type="ARBA" id="ARBA00001961"/>
    </source>
</evidence>
<dbReference type="CDD" id="cd00250">
    <property type="entry name" value="CAS_like"/>
    <property type="match status" value="1"/>
</dbReference>
<comment type="catalytic activity">
    <reaction evidence="15">
        <text>N(6),N(6),N(6)-trimethyl-L-lysine + 2-oxoglutarate + O2 = (3S)-3-hydroxy-N(6),N(6),N(6)-trimethyl-L-lysine + succinate + CO2</text>
        <dbReference type="Rhea" id="RHEA:14181"/>
        <dbReference type="ChEBI" id="CHEBI:15379"/>
        <dbReference type="ChEBI" id="CHEBI:16526"/>
        <dbReference type="ChEBI" id="CHEBI:16810"/>
        <dbReference type="ChEBI" id="CHEBI:30031"/>
        <dbReference type="ChEBI" id="CHEBI:58100"/>
        <dbReference type="ChEBI" id="CHEBI:141499"/>
        <dbReference type="EC" id="1.14.11.8"/>
    </reaction>
</comment>
<comment type="similarity">
    <text evidence="4">Belongs to the gamma-BBH/TMLD family.</text>
</comment>
<evidence type="ECO:0000256" key="4">
    <source>
        <dbReference type="ARBA" id="ARBA00008654"/>
    </source>
</evidence>
<evidence type="ECO:0000256" key="9">
    <source>
        <dbReference type="ARBA" id="ARBA00023002"/>
    </source>
</evidence>
<comment type="pathway">
    <text evidence="3">Amine and polyamine biosynthesis; carnitine biosynthesis.</text>
</comment>
<dbReference type="EC" id="1.14.11.8" evidence="5"/>
<dbReference type="GO" id="GO:0046872">
    <property type="term" value="F:metal ion binding"/>
    <property type="evidence" value="ECO:0007669"/>
    <property type="project" value="UniProtKB-KW"/>
</dbReference>
<comment type="caution">
    <text evidence="19">The sequence shown here is derived from an EMBL/GenBank/DDBJ whole genome shotgun (WGS) entry which is preliminary data.</text>
</comment>
<dbReference type="Gene3D" id="3.30.2020.30">
    <property type="match status" value="1"/>
</dbReference>
<evidence type="ECO:0000256" key="16">
    <source>
        <dbReference type="SAM" id="MobiDB-lite"/>
    </source>
</evidence>
<feature type="region of interest" description="Disordered" evidence="16">
    <location>
        <begin position="171"/>
        <end position="203"/>
    </location>
</feature>
<evidence type="ECO:0000256" key="3">
    <source>
        <dbReference type="ARBA" id="ARBA00005022"/>
    </source>
</evidence>
<comment type="function">
    <text evidence="14">Converts trimethyllysine (TML) into hydroxytrimethyllysine (HTML).</text>
</comment>